<dbReference type="InterPro" id="IPR036812">
    <property type="entry name" value="NAD(P)_OxRdtase_dom_sf"/>
</dbReference>
<feature type="domain" description="NADP-dependent oxidoreductase" evidence="2">
    <location>
        <begin position="365"/>
        <end position="644"/>
    </location>
</feature>
<feature type="domain" description="TauD/TfdA-like" evidence="3">
    <location>
        <begin position="25"/>
        <end position="325"/>
    </location>
</feature>
<evidence type="ECO:0000259" key="3">
    <source>
        <dbReference type="Pfam" id="PF02668"/>
    </source>
</evidence>
<dbReference type="SUPFAM" id="SSF51197">
    <property type="entry name" value="Clavaminate synthase-like"/>
    <property type="match status" value="1"/>
</dbReference>
<evidence type="ECO:0000256" key="1">
    <source>
        <dbReference type="ARBA" id="ARBA00023002"/>
    </source>
</evidence>
<dbReference type="InterPro" id="IPR020471">
    <property type="entry name" value="AKR"/>
</dbReference>
<dbReference type="Gene3D" id="3.20.20.100">
    <property type="entry name" value="NADP-dependent oxidoreductase domain"/>
    <property type="match status" value="1"/>
</dbReference>
<keyword evidence="1" id="KW-0560">Oxidoreductase</keyword>
<reference evidence="4" key="1">
    <citation type="submission" date="2021-01" db="EMBL/GenBank/DDBJ databases">
        <authorList>
            <person name="Corre E."/>
            <person name="Pelletier E."/>
            <person name="Niang G."/>
            <person name="Scheremetjew M."/>
            <person name="Finn R."/>
            <person name="Kale V."/>
            <person name="Holt S."/>
            <person name="Cochrane G."/>
            <person name="Meng A."/>
            <person name="Brown T."/>
            <person name="Cohen L."/>
        </authorList>
    </citation>
    <scope>NUCLEOTIDE SEQUENCE</scope>
    <source>
        <strain evidence="4">CCMP1510</strain>
    </source>
</reference>
<dbReference type="EMBL" id="HBIJ01013388">
    <property type="protein sequence ID" value="CAE0368310.1"/>
    <property type="molecule type" value="Transcribed_RNA"/>
</dbReference>
<dbReference type="PANTHER" id="PTHR11732">
    <property type="entry name" value="ALDO/KETO REDUCTASE"/>
    <property type="match status" value="1"/>
</dbReference>
<accession>A0A7S3JZW5</accession>
<dbReference type="InterPro" id="IPR003819">
    <property type="entry name" value="TauD/TfdA-like"/>
</dbReference>
<dbReference type="Pfam" id="PF00248">
    <property type="entry name" value="Aldo_ket_red"/>
    <property type="match status" value="1"/>
</dbReference>
<evidence type="ECO:0000313" key="4">
    <source>
        <dbReference type="EMBL" id="CAE0368310.1"/>
    </source>
</evidence>
<dbReference type="Gene3D" id="3.60.130.10">
    <property type="entry name" value="Clavaminate synthase-like"/>
    <property type="match status" value="1"/>
</dbReference>
<dbReference type="GO" id="GO:0016616">
    <property type="term" value="F:oxidoreductase activity, acting on the CH-OH group of donors, NAD or NADP as acceptor"/>
    <property type="evidence" value="ECO:0007669"/>
    <property type="project" value="UniProtKB-ARBA"/>
</dbReference>
<dbReference type="InterPro" id="IPR018170">
    <property type="entry name" value="Aldo/ket_reductase_CS"/>
</dbReference>
<proteinExistence type="predicted"/>
<gene>
    <name evidence="4" type="ORF">ALAG00032_LOCUS9073</name>
</gene>
<sequence length="668" mass="74679">MSNLASKGIQILRESSPVVLEAIGNVNFIELEEFMKKKHNDVIKAASENGACVFCGFDIRSPEEWCAVLSATGLQPTPYVGGAAVRKLCVGSNEGSMQTLQVVTANESPPSEPIPPHHELAQTPEPPSHICFYCQENDPVPGGGGTPICRSDEMLDFLVLKYPGFVQRLETAGVKYVKITPAVDDPTSALGRSWKSMYHVQTKEEAEKRMKEQGSTWEWINNNNDCRITSPRLPAIRTCSNGRKAFFNQILAAYTGWIDSRNDPKKAIIFADDHSPMPSDIMDELVAYFDKNKFVHPWKAGDFMIIDNTVSCHSRESFDTDNGRRRRKVMAAIANGIDNNPNKSITTNLVLSTGDLIPSVGLGCWKIDKAVGANTVYQAIKSGYRLIDSAADYGNEIQTGQGIRQALAEGICTRSELFIVTKLWNSFHSHVDEAIEKSLRDLDLDYVDLYLIHFPIHQKYVPISQRYPPEWVDPDAAFPRVELDHSITYEQTWRGMERQVERGLAKNIGVCNIGTTMLQEVLNYCKIKPTVLQVEMHPLNTQQRLLRFARTNGIQVMAFSNLASASYVELGMATQSDSLLQNATVTKIAQSNSVTPAQVLLRWAVQRGTIIIPKSSKSSRLIQNIDLFHFALSDSEMTELDNLNCNRRFNDPGHFCQVAFNTFCPIYE</sequence>
<evidence type="ECO:0000259" key="2">
    <source>
        <dbReference type="Pfam" id="PF00248"/>
    </source>
</evidence>
<dbReference type="AlphaFoldDB" id="A0A7S3JZW5"/>
<organism evidence="4">
    <name type="scientific">Aureoumbra lagunensis</name>
    <dbReference type="NCBI Taxonomy" id="44058"/>
    <lineage>
        <taxon>Eukaryota</taxon>
        <taxon>Sar</taxon>
        <taxon>Stramenopiles</taxon>
        <taxon>Ochrophyta</taxon>
        <taxon>Pelagophyceae</taxon>
        <taxon>Pelagomonadales</taxon>
        <taxon>Aureoumbra</taxon>
    </lineage>
</organism>
<name>A0A7S3JZW5_9STRA</name>
<dbReference type="PRINTS" id="PR00069">
    <property type="entry name" value="ALDKETRDTASE"/>
</dbReference>
<protein>
    <recommendedName>
        <fullName evidence="5">NADP-dependent oxidoreductase domain-containing protein</fullName>
    </recommendedName>
</protein>
<evidence type="ECO:0008006" key="5">
    <source>
        <dbReference type="Google" id="ProtNLM"/>
    </source>
</evidence>
<dbReference type="InterPro" id="IPR042098">
    <property type="entry name" value="TauD-like_sf"/>
</dbReference>
<dbReference type="PROSITE" id="PS00063">
    <property type="entry name" value="ALDOKETO_REDUCTASE_3"/>
    <property type="match status" value="1"/>
</dbReference>
<dbReference type="Pfam" id="PF02668">
    <property type="entry name" value="TauD"/>
    <property type="match status" value="1"/>
</dbReference>
<dbReference type="FunFam" id="3.20.20.100:FF:000002">
    <property type="entry name" value="2,5-diketo-D-gluconic acid reductase A"/>
    <property type="match status" value="1"/>
</dbReference>
<dbReference type="SUPFAM" id="SSF51430">
    <property type="entry name" value="NAD(P)-linked oxidoreductase"/>
    <property type="match status" value="1"/>
</dbReference>
<dbReference type="InterPro" id="IPR023210">
    <property type="entry name" value="NADP_OxRdtase_dom"/>
</dbReference>